<dbReference type="VEuPathDB" id="ToxoDB:EAH_00020580"/>
<accession>U6GLU8</accession>
<evidence type="ECO:0000313" key="3">
    <source>
        <dbReference type="Proteomes" id="UP000018050"/>
    </source>
</evidence>
<evidence type="ECO:0000256" key="1">
    <source>
        <dbReference type="SAM" id="MobiDB-lite"/>
    </source>
</evidence>
<dbReference type="AlphaFoldDB" id="U6GLU8"/>
<dbReference type="EMBL" id="HG671536">
    <property type="protein sequence ID" value="CDI81201.1"/>
    <property type="molecule type" value="Genomic_DNA"/>
</dbReference>
<sequence>MSARARRLFGGTRRALRGRTGPESTDQPPAERLETLEETVEEAVGPLPRYLVLLPLQAALQGQEERFLQWVNYQELSTQAPSSVTQDFVVEAVLEMDHVEGEARTMDPSPNRQRHSGTVEKLETLEESVGPLPRYLVLLPLQAALQGQEERFLQWVNYQELSTQAPSSVTQDFVVEAVLEMDHVEGEARTMDPSPNRQRHSGTVEKLETLEEAVGPLSLHLVLLLHPQAALEAEQEGVLQWVNHQELSRQAHSSVGQDFFVEAVVVMGHVEGQAEALENPALGPFPRHLLLLLLQSSFHWEHQQGSIHLLEHAHLAEDRRLHLVLVLLHLEGTLDHSTAEGKLECEDEGRPKPPMR</sequence>
<reference evidence="2" key="2">
    <citation type="submission" date="2013-10" db="EMBL/GenBank/DDBJ databases">
        <authorList>
            <person name="Aslett M."/>
        </authorList>
    </citation>
    <scope>NUCLEOTIDE SEQUENCE</scope>
    <source>
        <strain evidence="2">Houghton</strain>
    </source>
</reference>
<protein>
    <submittedName>
        <fullName evidence="2">Uncharacterized protein</fullName>
    </submittedName>
</protein>
<name>U6GLU8_EIMAC</name>
<dbReference type="RefSeq" id="XP_013249010.1">
    <property type="nucleotide sequence ID" value="XM_013393556.1"/>
</dbReference>
<feature type="compositionally biased region" description="Low complexity" evidence="1">
    <location>
        <begin position="8"/>
        <end position="21"/>
    </location>
</feature>
<dbReference type="Proteomes" id="UP000018050">
    <property type="component" value="Unassembled WGS sequence"/>
</dbReference>
<organism evidence="2 3">
    <name type="scientific">Eimeria acervulina</name>
    <name type="common">Coccidian parasite</name>
    <dbReference type="NCBI Taxonomy" id="5801"/>
    <lineage>
        <taxon>Eukaryota</taxon>
        <taxon>Sar</taxon>
        <taxon>Alveolata</taxon>
        <taxon>Apicomplexa</taxon>
        <taxon>Conoidasida</taxon>
        <taxon>Coccidia</taxon>
        <taxon>Eucoccidiorida</taxon>
        <taxon>Eimeriorina</taxon>
        <taxon>Eimeriidae</taxon>
        <taxon>Eimeria</taxon>
    </lineage>
</organism>
<keyword evidence="3" id="KW-1185">Reference proteome</keyword>
<dbReference type="GeneID" id="25270128"/>
<evidence type="ECO:0000313" key="2">
    <source>
        <dbReference type="EMBL" id="CDI81201.1"/>
    </source>
</evidence>
<feature type="region of interest" description="Disordered" evidence="1">
    <location>
        <begin position="1"/>
        <end position="32"/>
    </location>
</feature>
<gene>
    <name evidence="2" type="ORF">EAH_00020580</name>
</gene>
<proteinExistence type="predicted"/>
<reference evidence="2" key="1">
    <citation type="submission" date="2013-10" db="EMBL/GenBank/DDBJ databases">
        <title>Genomic analysis of the causative agents of coccidiosis in chickens.</title>
        <authorList>
            <person name="Reid A.J."/>
            <person name="Blake D."/>
            <person name="Billington K."/>
            <person name="Browne H."/>
            <person name="Dunn M."/>
            <person name="Hung S."/>
            <person name="Kawahara F."/>
            <person name="Miranda-Saavedra D."/>
            <person name="Mourier T."/>
            <person name="Nagra H."/>
            <person name="Otto T.D."/>
            <person name="Rawlings N."/>
            <person name="Sanchez A."/>
            <person name="Sanders M."/>
            <person name="Subramaniam C."/>
            <person name="Tay Y."/>
            <person name="Dear P."/>
            <person name="Doerig C."/>
            <person name="Gruber A."/>
            <person name="Parkinson J."/>
            <person name="Shirley M."/>
            <person name="Wan K.L."/>
            <person name="Berriman M."/>
            <person name="Tomley F."/>
            <person name="Pain A."/>
        </authorList>
    </citation>
    <scope>NUCLEOTIDE SEQUENCE</scope>
    <source>
        <strain evidence="2">Houghton</strain>
    </source>
</reference>